<dbReference type="GO" id="GO:0043489">
    <property type="term" value="P:RNA stabilization"/>
    <property type="evidence" value="ECO:0007669"/>
    <property type="project" value="TreeGrafter"/>
</dbReference>
<reference evidence="3" key="2">
    <citation type="submission" date="2021-03" db="UniProtKB">
        <authorList>
            <consortium name="EnsemblPlants"/>
        </authorList>
    </citation>
    <scope>IDENTIFICATION</scope>
</reference>
<evidence type="ECO:0000313" key="3">
    <source>
        <dbReference type="EnsemblPlants" id="AUR62007692-RA:cds"/>
    </source>
</evidence>
<dbReference type="InterPro" id="IPR012340">
    <property type="entry name" value="NA-bd_OB-fold"/>
</dbReference>
<reference evidence="3" key="1">
    <citation type="journal article" date="2017" name="Nature">
        <title>The genome of Chenopodium quinoa.</title>
        <authorList>
            <person name="Jarvis D.E."/>
            <person name="Ho Y.S."/>
            <person name="Lightfoot D.J."/>
            <person name="Schmoeckel S.M."/>
            <person name="Li B."/>
            <person name="Borm T.J.A."/>
            <person name="Ohyanagi H."/>
            <person name="Mineta K."/>
            <person name="Michell C.T."/>
            <person name="Saber N."/>
            <person name="Kharbatia N.M."/>
            <person name="Rupper R.R."/>
            <person name="Sharp A.R."/>
            <person name="Dally N."/>
            <person name="Boughton B.A."/>
            <person name="Woo Y.H."/>
            <person name="Gao G."/>
            <person name="Schijlen E.G.W.M."/>
            <person name="Guo X."/>
            <person name="Momin A.A."/>
            <person name="Negrao S."/>
            <person name="Al-Babili S."/>
            <person name="Gehring C."/>
            <person name="Roessner U."/>
            <person name="Jung C."/>
            <person name="Murphy K."/>
            <person name="Arold S.T."/>
            <person name="Gojobori T."/>
            <person name="van der Linden C.G."/>
            <person name="van Loo E.N."/>
            <person name="Jellen E.N."/>
            <person name="Maughan P.J."/>
            <person name="Tester M."/>
        </authorList>
    </citation>
    <scope>NUCLEOTIDE SEQUENCE [LARGE SCALE GENOMIC DNA]</scope>
    <source>
        <strain evidence="3">cv. PI 614886</strain>
    </source>
</reference>
<dbReference type="AlphaFoldDB" id="A0A803L753"/>
<sequence length="519" mass="58290">MPVVMKPFTPFSLSSSYNLTVPCEAFLGPARSLSCKFQLCKNPNRVLLGKLLFPQGLGLTWNHSIWKAAQVAYCYAEGISEDLSDNQLSEKSQNGNFHDTEELGLLNKPSPIPVNGASDSKFGSEAKKSDKDEALEPFLKFFKTRDTEEEIVEQDEGGREKETEKVLIEYYEPKAGDFVVGVVVSGNENKLDVNIGADMLGTMLTKEVLPLYDKEMDYLLCDLDKNAEGFMANGKMGILKNEDAISGQPVSGRPVVDAGTVLFAEVLGRTLSGRPLLSTRRFFRRISWHRVRQIKQLGEPIQVRITEWNTGGLLTRVEGLRAFLPKVELVDRVNSFTELKEKVGQWIHVQISRINEDNNDLVLSEREAWEKLYLREGTLLDGTVRKIFPYGAQVKIGQTNRSGLLHASSITRGKFDSVSDLLAVGEKVKVLVIRSLFPDKIALSIADLESKPGLLISDKEKVFAEAEEMARKYRRKLPSISTTRKTEPPNSNLLFEDEANLYANWKWFKFLSDNDQDSP</sequence>
<dbReference type="KEGG" id="cqi:110685921"/>
<dbReference type="PROSITE" id="PS50126">
    <property type="entry name" value="S1"/>
    <property type="match status" value="2"/>
</dbReference>
<dbReference type="PANTHER" id="PTHR15838">
    <property type="entry name" value="NUCLEOLAR PROTEIN OF 40 KDA"/>
    <property type="match status" value="1"/>
</dbReference>
<dbReference type="SMART" id="SM00316">
    <property type="entry name" value="S1"/>
    <property type="match status" value="2"/>
</dbReference>
<dbReference type="PANTHER" id="PTHR15838:SF3">
    <property type="entry name" value="PROTEIN PIGMENT DEFECTIVE 338, CHLOROPLASTIC"/>
    <property type="match status" value="1"/>
</dbReference>
<dbReference type="EnsemblPlants" id="AUR62007692-RA">
    <property type="protein sequence ID" value="AUR62007692-RA:cds"/>
    <property type="gene ID" value="AUR62007692"/>
</dbReference>
<dbReference type="SUPFAM" id="SSF50249">
    <property type="entry name" value="Nucleic acid-binding proteins"/>
    <property type="match status" value="3"/>
</dbReference>
<feature type="region of interest" description="Disordered" evidence="1">
    <location>
        <begin position="87"/>
        <end position="129"/>
    </location>
</feature>
<keyword evidence="4" id="KW-1185">Reference proteome</keyword>
<protein>
    <recommendedName>
        <fullName evidence="2">S1 motif domain-containing protein</fullName>
    </recommendedName>
</protein>
<organism evidence="3 4">
    <name type="scientific">Chenopodium quinoa</name>
    <name type="common">Quinoa</name>
    <dbReference type="NCBI Taxonomy" id="63459"/>
    <lineage>
        <taxon>Eukaryota</taxon>
        <taxon>Viridiplantae</taxon>
        <taxon>Streptophyta</taxon>
        <taxon>Embryophyta</taxon>
        <taxon>Tracheophyta</taxon>
        <taxon>Spermatophyta</taxon>
        <taxon>Magnoliopsida</taxon>
        <taxon>eudicotyledons</taxon>
        <taxon>Gunneridae</taxon>
        <taxon>Pentapetalae</taxon>
        <taxon>Caryophyllales</taxon>
        <taxon>Chenopodiaceae</taxon>
        <taxon>Chenopodioideae</taxon>
        <taxon>Atripliceae</taxon>
        <taxon>Chenopodium</taxon>
    </lineage>
</organism>
<dbReference type="Gene3D" id="2.40.50.140">
    <property type="entry name" value="Nucleic acid-binding proteins"/>
    <property type="match status" value="2"/>
</dbReference>
<dbReference type="InterPro" id="IPR003029">
    <property type="entry name" value="S1_domain"/>
</dbReference>
<evidence type="ECO:0000313" key="4">
    <source>
        <dbReference type="Proteomes" id="UP000596660"/>
    </source>
</evidence>
<feature type="domain" description="S1 motif" evidence="2">
    <location>
        <begin position="377"/>
        <end position="446"/>
    </location>
</feature>
<dbReference type="RefSeq" id="XP_021718169.1">
    <property type="nucleotide sequence ID" value="XM_021862477.1"/>
</dbReference>
<evidence type="ECO:0000259" key="2">
    <source>
        <dbReference type="PROSITE" id="PS50126"/>
    </source>
</evidence>
<feature type="compositionally biased region" description="Polar residues" evidence="1">
    <location>
        <begin position="87"/>
        <end position="97"/>
    </location>
</feature>
<feature type="domain" description="S1 motif" evidence="2">
    <location>
        <begin position="298"/>
        <end position="366"/>
    </location>
</feature>
<evidence type="ECO:0000256" key="1">
    <source>
        <dbReference type="SAM" id="MobiDB-lite"/>
    </source>
</evidence>
<dbReference type="OMA" id="EMDYLMC"/>
<proteinExistence type="predicted"/>
<dbReference type="GO" id="GO:0003723">
    <property type="term" value="F:RNA binding"/>
    <property type="evidence" value="ECO:0007669"/>
    <property type="project" value="TreeGrafter"/>
</dbReference>
<dbReference type="Gramene" id="AUR62007692-RA">
    <property type="protein sequence ID" value="AUR62007692-RA:cds"/>
    <property type="gene ID" value="AUR62007692"/>
</dbReference>
<dbReference type="OrthoDB" id="1918363at2759"/>
<name>A0A803L753_CHEQI</name>
<dbReference type="Proteomes" id="UP000596660">
    <property type="component" value="Unplaced"/>
</dbReference>
<dbReference type="Pfam" id="PF00575">
    <property type="entry name" value="S1"/>
    <property type="match status" value="1"/>
</dbReference>
<dbReference type="GeneID" id="110685921"/>
<accession>A0A803L753</accession>
<gene>
    <name evidence="3" type="primary">LOC110685921</name>
</gene>
<dbReference type="CDD" id="cd04465">
    <property type="entry name" value="S1_RPS1_repeat_ec2_hs2"/>
    <property type="match status" value="1"/>
</dbReference>